<proteinExistence type="predicted"/>
<dbReference type="PROSITE" id="PS51450">
    <property type="entry name" value="LRR"/>
    <property type="match status" value="7"/>
</dbReference>
<feature type="region of interest" description="Disordered" evidence="3">
    <location>
        <begin position="627"/>
        <end position="697"/>
    </location>
</feature>
<evidence type="ECO:0000256" key="1">
    <source>
        <dbReference type="ARBA" id="ARBA00022614"/>
    </source>
</evidence>
<dbReference type="Gene3D" id="3.80.10.10">
    <property type="entry name" value="Ribonuclease Inhibitor"/>
    <property type="match status" value="3"/>
</dbReference>
<dbReference type="InterPro" id="IPR032675">
    <property type="entry name" value="LRR_dom_sf"/>
</dbReference>
<feature type="region of interest" description="Disordered" evidence="3">
    <location>
        <begin position="1"/>
        <end position="34"/>
    </location>
</feature>
<keyword evidence="2" id="KW-0677">Repeat</keyword>
<dbReference type="Pfam" id="PF23598">
    <property type="entry name" value="LRR_14"/>
    <property type="match status" value="1"/>
</dbReference>
<protein>
    <recommendedName>
        <fullName evidence="4">Disease resistance R13L4/SHOC-2-like LRR domain-containing protein</fullName>
    </recommendedName>
</protein>
<feature type="compositionally biased region" description="Polar residues" evidence="3">
    <location>
        <begin position="678"/>
        <end position="693"/>
    </location>
</feature>
<dbReference type="EMBL" id="HBEO01030579">
    <property type="protein sequence ID" value="CAD8503005.1"/>
    <property type="molecule type" value="Transcribed_RNA"/>
</dbReference>
<dbReference type="InterPro" id="IPR001611">
    <property type="entry name" value="Leu-rich_rpt"/>
</dbReference>
<reference evidence="5" key="1">
    <citation type="submission" date="2021-01" db="EMBL/GenBank/DDBJ databases">
        <authorList>
            <person name="Corre E."/>
            <person name="Pelletier E."/>
            <person name="Niang G."/>
            <person name="Scheremetjew M."/>
            <person name="Finn R."/>
            <person name="Kale V."/>
            <person name="Holt S."/>
            <person name="Cochrane G."/>
            <person name="Meng A."/>
            <person name="Brown T."/>
            <person name="Cohen L."/>
        </authorList>
    </citation>
    <scope>NUCLEOTIDE SEQUENCE</scope>
    <source>
        <strain evidence="5">CCMP325</strain>
    </source>
</reference>
<name>A0A7S0F3S4_9CRYP</name>
<keyword evidence="1" id="KW-0433">Leucine-rich repeat</keyword>
<sequence length="715" mass="79239">MSMSLDEFQNDSQAIDHSAGAAADDAGDKSVDQSNLSLRSSASVSINIQEILKRDRPNGGLGFFQNEKDEEKSIVEISAEMIEDAVYNANVPDSGRLLSLCLAGLRISNITRLNKMQMLRNLDLSYNRITSMKGLESLYQLRELKLSCNKISVLNGIMKLTALEALHLEINRVEAISKQSLRDNKKLKTLCLDGNSLTQMSGLDSLVMLTRLDVSQNKLTRLEGLGMLKCLESLSMSFNSIQVIEGMSALARLRELDLSNNQITSVQGLKTCVNLEILRLDHNAISDIRGLPRLPHLAELYISYNQVSSASETLLTVCPGLEFLDLSGNKLAELKEMEYMAGLTSLIDLKLEGNPICSFKGYEESVRKYLTAVDSLDNEDIRGARAQAQAANGSNATDEILDRGGVTLHQKREYKELASILTIEEFEQTLSNLREALIAARKNVYESIHNLIYAPQKPDYQDVLQNKAMDQIKNRDAGTAPPTTVALEYMKGEDAVAAAISKLRVSGERKLSLPGDESTSQSTNYLMSTMVQGSSRNLAPETPREGNQEHEAKAQEFEYSGALKQVNDKIHRTLQETTAALQLELEDDVDGASPSRTPPDSPTVFPTREQIKEMKELQDELKLRLTRVRPSSGQPQPTYTSREDVRSVSPPRRRPLSSKPDLLRSNSSKNFVVEEKSIASTESISDLANSRPGSSKVRERISEAMEFSETIFSHV</sequence>
<dbReference type="AlphaFoldDB" id="A0A7S0F3S4"/>
<gene>
    <name evidence="5" type="ORF">HPHI1048_LOCUS20743</name>
</gene>
<dbReference type="InterPro" id="IPR055414">
    <property type="entry name" value="LRR_R13L4/SHOC2-like"/>
</dbReference>
<feature type="compositionally biased region" description="Polar residues" evidence="3">
    <location>
        <begin position="629"/>
        <end position="640"/>
    </location>
</feature>
<evidence type="ECO:0000256" key="2">
    <source>
        <dbReference type="ARBA" id="ARBA00022737"/>
    </source>
</evidence>
<organism evidence="5">
    <name type="scientific">Hanusia phi</name>
    <dbReference type="NCBI Taxonomy" id="3032"/>
    <lineage>
        <taxon>Eukaryota</taxon>
        <taxon>Cryptophyceae</taxon>
        <taxon>Pyrenomonadales</taxon>
        <taxon>Geminigeraceae</taxon>
        <taxon>Hanusia</taxon>
    </lineage>
</organism>
<evidence type="ECO:0000313" key="5">
    <source>
        <dbReference type="EMBL" id="CAD8503005.1"/>
    </source>
</evidence>
<accession>A0A7S0F3S4</accession>
<feature type="domain" description="Disease resistance R13L4/SHOC-2-like LRR" evidence="4">
    <location>
        <begin position="99"/>
        <end position="352"/>
    </location>
</feature>
<dbReference type="InterPro" id="IPR050836">
    <property type="entry name" value="SDS22/Internalin_LRR"/>
</dbReference>
<dbReference type="SUPFAM" id="SSF52058">
    <property type="entry name" value="L domain-like"/>
    <property type="match status" value="1"/>
</dbReference>
<dbReference type="SMART" id="SM00369">
    <property type="entry name" value="LRR_TYP"/>
    <property type="match status" value="6"/>
</dbReference>
<dbReference type="PANTHER" id="PTHR46652:SF3">
    <property type="entry name" value="LEUCINE-RICH REPEAT-CONTAINING PROTEIN 9"/>
    <property type="match status" value="1"/>
</dbReference>
<dbReference type="SMART" id="SM00365">
    <property type="entry name" value="LRR_SD22"/>
    <property type="match status" value="7"/>
</dbReference>
<evidence type="ECO:0000259" key="4">
    <source>
        <dbReference type="Pfam" id="PF23598"/>
    </source>
</evidence>
<dbReference type="InterPro" id="IPR003591">
    <property type="entry name" value="Leu-rich_rpt_typical-subtyp"/>
</dbReference>
<dbReference type="PRINTS" id="PR00019">
    <property type="entry name" value="LEURICHRPT"/>
</dbReference>
<dbReference type="PANTHER" id="PTHR46652">
    <property type="entry name" value="LEUCINE-RICH REPEAT AND IQ DOMAIN-CONTAINING PROTEIN 1-RELATED"/>
    <property type="match status" value="1"/>
</dbReference>
<feature type="compositionally biased region" description="Basic and acidic residues" evidence="3">
    <location>
        <begin position="542"/>
        <end position="551"/>
    </location>
</feature>
<feature type="region of interest" description="Disordered" evidence="3">
    <location>
        <begin position="532"/>
        <end position="551"/>
    </location>
</feature>
<evidence type="ECO:0000256" key="3">
    <source>
        <dbReference type="SAM" id="MobiDB-lite"/>
    </source>
</evidence>